<keyword evidence="1" id="KW-0812">Transmembrane</keyword>
<sequence length="361" mass="40368">MLNTDTVGITTVAGLSILVGGAGLLYLWQNLKANVNRHAVSRKRKDQGFHECEVVENSSSVMMESEAKWNGCTKNPGHLTFIPAAAFTIDHLPKAYQNEEMFELVQNVSARTVRLRVHYTSPARPDGYPFHHSRGERVMHTGSGWVRDIHACHGPCRCPQCHGKLMPHRQWWLVRVHTACHVVFDTSEAQQTLVDVFYDKESSNPENGKSSMKTMQGLRVIAKNEDQDLCRFYCVTHDNNLVNELQKYMKQWEKQPTTLMGMPNWQDNHAHLCVIVSHPHGYSKQVTVGGWEGHTEQNEIGECALTYRADTCTGSSGAPVILPRKQARNGKLGWTPTVFPHSGAISTDLNLSAEGGVFPAI</sequence>
<evidence type="ECO:0000313" key="3">
    <source>
        <dbReference type="Proteomes" id="UP001283361"/>
    </source>
</evidence>
<keyword evidence="1" id="KW-0472">Membrane</keyword>
<evidence type="ECO:0000313" key="2">
    <source>
        <dbReference type="EMBL" id="KAK3791878.1"/>
    </source>
</evidence>
<name>A0AAE1E3V4_9GAST</name>
<dbReference type="Proteomes" id="UP001283361">
    <property type="component" value="Unassembled WGS sequence"/>
</dbReference>
<dbReference type="SUPFAM" id="SSF50494">
    <property type="entry name" value="Trypsin-like serine proteases"/>
    <property type="match status" value="1"/>
</dbReference>
<dbReference type="EMBL" id="JAWDGP010001428">
    <property type="protein sequence ID" value="KAK3791878.1"/>
    <property type="molecule type" value="Genomic_DNA"/>
</dbReference>
<proteinExistence type="predicted"/>
<dbReference type="InterPro" id="IPR043504">
    <property type="entry name" value="Peptidase_S1_PA_chymotrypsin"/>
</dbReference>
<comment type="caution">
    <text evidence="2">The sequence shown here is derived from an EMBL/GenBank/DDBJ whole genome shotgun (WGS) entry which is preliminary data.</text>
</comment>
<gene>
    <name evidence="2" type="ORF">RRG08_026781</name>
</gene>
<reference evidence="2" key="1">
    <citation type="journal article" date="2023" name="G3 (Bethesda)">
        <title>A reference genome for the long-term kleptoplast-retaining sea slug Elysia crispata morphotype clarki.</title>
        <authorList>
            <person name="Eastman K.E."/>
            <person name="Pendleton A.L."/>
            <person name="Shaikh M.A."/>
            <person name="Suttiyut T."/>
            <person name="Ogas R."/>
            <person name="Tomko P."/>
            <person name="Gavelis G."/>
            <person name="Widhalm J.R."/>
            <person name="Wisecaver J.H."/>
        </authorList>
    </citation>
    <scope>NUCLEOTIDE SEQUENCE</scope>
    <source>
        <strain evidence="2">ECLA1</strain>
    </source>
</reference>
<keyword evidence="3" id="KW-1185">Reference proteome</keyword>
<dbReference type="InterPro" id="IPR009003">
    <property type="entry name" value="Peptidase_S1_PA"/>
</dbReference>
<protein>
    <submittedName>
        <fullName evidence="2">Uncharacterized protein</fullName>
    </submittedName>
</protein>
<keyword evidence="1" id="KW-1133">Transmembrane helix</keyword>
<accession>A0AAE1E3V4</accession>
<evidence type="ECO:0000256" key="1">
    <source>
        <dbReference type="SAM" id="Phobius"/>
    </source>
</evidence>
<dbReference type="Gene3D" id="2.40.10.10">
    <property type="entry name" value="Trypsin-like serine proteases"/>
    <property type="match status" value="2"/>
</dbReference>
<organism evidence="2 3">
    <name type="scientific">Elysia crispata</name>
    <name type="common">lettuce slug</name>
    <dbReference type="NCBI Taxonomy" id="231223"/>
    <lineage>
        <taxon>Eukaryota</taxon>
        <taxon>Metazoa</taxon>
        <taxon>Spiralia</taxon>
        <taxon>Lophotrochozoa</taxon>
        <taxon>Mollusca</taxon>
        <taxon>Gastropoda</taxon>
        <taxon>Heterobranchia</taxon>
        <taxon>Euthyneura</taxon>
        <taxon>Panpulmonata</taxon>
        <taxon>Sacoglossa</taxon>
        <taxon>Placobranchoidea</taxon>
        <taxon>Plakobranchidae</taxon>
        <taxon>Elysia</taxon>
    </lineage>
</organism>
<feature type="transmembrane region" description="Helical" evidence="1">
    <location>
        <begin position="6"/>
        <end position="28"/>
    </location>
</feature>
<dbReference type="AlphaFoldDB" id="A0AAE1E3V4"/>